<sequence>MKKITTDNITTSVGMPIKSGTLQHLQSAYQEALDALSRSILGAVDPAKIYVLWGCVNSGSYPNYDISEGAVYYNGEIFHVPAANFTLGIVGPAVASISTSYYTGTNADPVQFTSGITYNVHEIRQITIAEQPSIAYGVALFDDFIRNQWQSTDVSGDISINTGSATITSAVLKYKRVGDVAYVQFYISGTALSPSIGRFDLTITLPAILTAIFIGYEQEQPTASAAFDVHGTINPAFAYIPFGGEDQLKIKTTGSTTGIFTIGGQLTYQVAP</sequence>
<name>A0A6J5PHN4_9CAUD</name>
<reference evidence="2" key="1">
    <citation type="submission" date="2020-04" db="EMBL/GenBank/DDBJ databases">
        <authorList>
            <person name="Chiriac C."/>
            <person name="Salcher M."/>
            <person name="Ghai R."/>
            <person name="Kavagutti S V."/>
        </authorList>
    </citation>
    <scope>NUCLEOTIDE SEQUENCE</scope>
</reference>
<dbReference type="EMBL" id="LR796829">
    <property type="protein sequence ID" value="CAB4168668.1"/>
    <property type="molecule type" value="Genomic_DNA"/>
</dbReference>
<dbReference type="EMBL" id="LR796316">
    <property type="protein sequence ID" value="CAB4136069.1"/>
    <property type="molecule type" value="Genomic_DNA"/>
</dbReference>
<organism evidence="2">
    <name type="scientific">uncultured Caudovirales phage</name>
    <dbReference type="NCBI Taxonomy" id="2100421"/>
    <lineage>
        <taxon>Viruses</taxon>
        <taxon>Duplodnaviria</taxon>
        <taxon>Heunggongvirae</taxon>
        <taxon>Uroviricota</taxon>
        <taxon>Caudoviricetes</taxon>
        <taxon>Peduoviridae</taxon>
        <taxon>Maltschvirus</taxon>
        <taxon>Maltschvirus maltsch</taxon>
    </lineage>
</organism>
<accession>A0A6J5PHN4</accession>
<protein>
    <submittedName>
        <fullName evidence="2">Uncharacterized protein</fullName>
    </submittedName>
</protein>
<proteinExistence type="predicted"/>
<evidence type="ECO:0000313" key="1">
    <source>
        <dbReference type="EMBL" id="CAB4136069.1"/>
    </source>
</evidence>
<gene>
    <name evidence="1" type="ORF">UFOVP302_16</name>
    <name evidence="2" type="ORF">UFOVP579_16</name>
</gene>
<evidence type="ECO:0000313" key="2">
    <source>
        <dbReference type="EMBL" id="CAB4168668.1"/>
    </source>
</evidence>